<sequence length="232" mass="24420">MRRTDSFFALSSGRPAGTPYAQTVHDLGQLVLPSGRLEASDPFVSLGESLVVTVPAGTYPVRVTVADVSDEQDGSHLREAYLSVVLAEGEVSRVEGMVPEGASGAADADANDREDDERLHGVGVDAGTVAFADAQAVKTSMPEGDWYEDLFDDGTESSWFARMDDPAHLRAGCANIVLPLATAGENLVLAHSGWGDGWYPVLGSYAADGTLLGVHIDLLVAGEQEQDDEDAA</sequence>
<accession>A0A163S559</accession>
<proteinExistence type="predicted"/>
<dbReference type="InterPro" id="IPR025335">
    <property type="entry name" value="DUF4241"/>
</dbReference>
<dbReference type="Proteomes" id="UP000076447">
    <property type="component" value="Unassembled WGS sequence"/>
</dbReference>
<dbReference type="EMBL" id="LRIE01000061">
    <property type="protein sequence ID" value="KZM36024.1"/>
    <property type="molecule type" value="Genomic_DNA"/>
</dbReference>
<evidence type="ECO:0000313" key="1">
    <source>
        <dbReference type="EMBL" id="KZM36024.1"/>
    </source>
</evidence>
<reference evidence="1 2" key="1">
    <citation type="submission" date="2016-01" db="EMBL/GenBank/DDBJ databases">
        <title>Genome sequence of Oerskovia enterophila VJag, an agar and cellulose degrading bacterium.</title>
        <authorList>
            <person name="Poehlein A."/>
            <person name="Jag V."/>
            <person name="Bengelsdorf F."/>
            <person name="Duerre P."/>
            <person name="Daniel R."/>
        </authorList>
    </citation>
    <scope>NUCLEOTIDE SEQUENCE [LARGE SCALE GENOMIC DNA]</scope>
    <source>
        <strain evidence="1 2">VJag</strain>
    </source>
</reference>
<protein>
    <recommendedName>
        <fullName evidence="3">DUF4241 domain-containing protein</fullName>
    </recommendedName>
</protein>
<gene>
    <name evidence="1" type="ORF">OJAG_12280</name>
</gene>
<dbReference type="AlphaFoldDB" id="A0A163S559"/>
<dbReference type="OrthoDB" id="9789980at2"/>
<evidence type="ECO:0008006" key="3">
    <source>
        <dbReference type="Google" id="ProtNLM"/>
    </source>
</evidence>
<name>A0A163S559_9CELL</name>
<comment type="caution">
    <text evidence="1">The sequence shown here is derived from an EMBL/GenBank/DDBJ whole genome shotgun (WGS) entry which is preliminary data.</text>
</comment>
<dbReference type="RefSeq" id="WP_068707691.1">
    <property type="nucleotide sequence ID" value="NZ_LRIE01000061.1"/>
</dbReference>
<evidence type="ECO:0000313" key="2">
    <source>
        <dbReference type="Proteomes" id="UP000076447"/>
    </source>
</evidence>
<organism evidence="1 2">
    <name type="scientific">Oerskovia enterophila</name>
    <dbReference type="NCBI Taxonomy" id="43678"/>
    <lineage>
        <taxon>Bacteria</taxon>
        <taxon>Bacillati</taxon>
        <taxon>Actinomycetota</taxon>
        <taxon>Actinomycetes</taxon>
        <taxon>Micrococcales</taxon>
        <taxon>Cellulomonadaceae</taxon>
        <taxon>Oerskovia</taxon>
    </lineage>
</organism>
<dbReference type="STRING" id="43678.OJAG_12280"/>
<dbReference type="PATRIC" id="fig|43678.3.peg.1282"/>
<dbReference type="Pfam" id="PF14025">
    <property type="entry name" value="DUF4241"/>
    <property type="match status" value="1"/>
</dbReference>